<feature type="transmembrane region" description="Helical" evidence="1">
    <location>
        <begin position="23"/>
        <end position="41"/>
    </location>
</feature>
<dbReference type="RefSeq" id="WP_246432982.1">
    <property type="nucleotide sequence ID" value="NZ_JACHIH010000024.1"/>
</dbReference>
<comment type="caution">
    <text evidence="2">The sequence shown here is derived from an EMBL/GenBank/DDBJ whole genome shotgun (WGS) entry which is preliminary data.</text>
</comment>
<evidence type="ECO:0008006" key="4">
    <source>
        <dbReference type="Google" id="ProtNLM"/>
    </source>
</evidence>
<gene>
    <name evidence="2" type="ORF">HNR60_003475</name>
</gene>
<keyword evidence="3" id="KW-1185">Reference proteome</keyword>
<proteinExistence type="predicted"/>
<dbReference type="AlphaFoldDB" id="A0A7W8E0B0"/>
<name>A0A7W8E0B0_9BRAD</name>
<keyword evidence="1" id="KW-1133">Transmembrane helix</keyword>
<evidence type="ECO:0000313" key="2">
    <source>
        <dbReference type="EMBL" id="MBB5048707.1"/>
    </source>
</evidence>
<keyword evidence="1" id="KW-0472">Membrane</keyword>
<evidence type="ECO:0000256" key="1">
    <source>
        <dbReference type="SAM" id="Phobius"/>
    </source>
</evidence>
<dbReference type="Proteomes" id="UP000542353">
    <property type="component" value="Unassembled WGS sequence"/>
</dbReference>
<protein>
    <recommendedName>
        <fullName evidence="4">Vitamin K epoxide reductase family protein</fullName>
    </recommendedName>
</protein>
<feature type="transmembrane region" description="Helical" evidence="1">
    <location>
        <begin position="71"/>
        <end position="92"/>
    </location>
</feature>
<evidence type="ECO:0000313" key="3">
    <source>
        <dbReference type="Proteomes" id="UP000542353"/>
    </source>
</evidence>
<dbReference type="EMBL" id="JACHIH010000024">
    <property type="protein sequence ID" value="MBB5048707.1"/>
    <property type="molecule type" value="Genomic_DNA"/>
</dbReference>
<keyword evidence="1" id="KW-0812">Transmembrane</keyword>
<accession>A0A7W8E0B0</accession>
<sequence length="95" mass="9761">MQVIPRIGCAVPESADPRDGDDMAALLFIIALALGGAAMLFRYAHAELYYGTSWAVDVCSASKLFCGHPDYLAYGAVGALVLAIGAGIGRALGGD</sequence>
<reference evidence="2 3" key="1">
    <citation type="submission" date="2020-08" db="EMBL/GenBank/DDBJ databases">
        <title>Genomic Encyclopedia of Type Strains, Phase IV (KMG-IV): sequencing the most valuable type-strain genomes for metagenomic binning, comparative biology and taxonomic classification.</title>
        <authorList>
            <person name="Goeker M."/>
        </authorList>
    </citation>
    <scope>NUCLEOTIDE SEQUENCE [LARGE SCALE GENOMIC DNA]</scope>
    <source>
        <strain evidence="2 3">DSM 12706</strain>
    </source>
</reference>
<organism evidence="2 3">
    <name type="scientific">Rhodopseudomonas rhenobacensis</name>
    <dbReference type="NCBI Taxonomy" id="87461"/>
    <lineage>
        <taxon>Bacteria</taxon>
        <taxon>Pseudomonadati</taxon>
        <taxon>Pseudomonadota</taxon>
        <taxon>Alphaproteobacteria</taxon>
        <taxon>Hyphomicrobiales</taxon>
        <taxon>Nitrobacteraceae</taxon>
        <taxon>Rhodopseudomonas</taxon>
    </lineage>
</organism>